<dbReference type="RefSeq" id="XP_006660228.1">
    <property type="nucleotide sequence ID" value="XM_006660165.3"/>
</dbReference>
<dbReference type="GO" id="GO:0000981">
    <property type="term" value="F:DNA-binding transcription factor activity, RNA polymerase II-specific"/>
    <property type="evidence" value="ECO:0007669"/>
    <property type="project" value="TreeGrafter"/>
</dbReference>
<dbReference type="InterPro" id="IPR011598">
    <property type="entry name" value="bHLH_dom"/>
</dbReference>
<evidence type="ECO:0000313" key="10">
    <source>
        <dbReference type="Proteomes" id="UP000006038"/>
    </source>
</evidence>
<feature type="compositionally biased region" description="Basic and acidic residues" evidence="7">
    <location>
        <begin position="127"/>
        <end position="136"/>
    </location>
</feature>
<dbReference type="CDD" id="cd11448">
    <property type="entry name" value="bHLH_AtFAMA_like"/>
    <property type="match status" value="1"/>
</dbReference>
<dbReference type="Gene3D" id="4.10.280.10">
    <property type="entry name" value="Helix-loop-helix DNA-binding domain"/>
    <property type="match status" value="1"/>
</dbReference>
<reference evidence="9" key="2">
    <citation type="submission" date="2013-04" db="UniProtKB">
        <authorList>
            <consortium name="EnsemblPlants"/>
        </authorList>
    </citation>
    <scope>IDENTIFICATION</scope>
</reference>
<evidence type="ECO:0000313" key="9">
    <source>
        <dbReference type="EnsemblPlants" id="OB08G25610.1"/>
    </source>
</evidence>
<reference evidence="9" key="1">
    <citation type="journal article" date="2013" name="Nat. Commun.">
        <title>Whole-genome sequencing of Oryza brachyantha reveals mechanisms underlying Oryza genome evolution.</title>
        <authorList>
            <person name="Chen J."/>
            <person name="Huang Q."/>
            <person name="Gao D."/>
            <person name="Wang J."/>
            <person name="Lang Y."/>
            <person name="Liu T."/>
            <person name="Li B."/>
            <person name="Bai Z."/>
            <person name="Luis Goicoechea J."/>
            <person name="Liang C."/>
            <person name="Chen C."/>
            <person name="Zhang W."/>
            <person name="Sun S."/>
            <person name="Liao Y."/>
            <person name="Zhang X."/>
            <person name="Yang L."/>
            <person name="Song C."/>
            <person name="Wang M."/>
            <person name="Shi J."/>
            <person name="Liu G."/>
            <person name="Liu J."/>
            <person name="Zhou H."/>
            <person name="Zhou W."/>
            <person name="Yu Q."/>
            <person name="An N."/>
            <person name="Chen Y."/>
            <person name="Cai Q."/>
            <person name="Wang B."/>
            <person name="Liu B."/>
            <person name="Min J."/>
            <person name="Huang Y."/>
            <person name="Wu H."/>
            <person name="Li Z."/>
            <person name="Zhang Y."/>
            <person name="Yin Y."/>
            <person name="Song W."/>
            <person name="Jiang J."/>
            <person name="Jackson S.A."/>
            <person name="Wing R.A."/>
            <person name="Wang J."/>
            <person name="Chen M."/>
        </authorList>
    </citation>
    <scope>NUCLEOTIDE SEQUENCE [LARGE SCALE GENOMIC DNA]</scope>
    <source>
        <strain evidence="9">cv. IRGC 101232</strain>
    </source>
</reference>
<gene>
    <name evidence="9" type="primary">LOC102703514</name>
</gene>
<dbReference type="GO" id="GO:0005634">
    <property type="term" value="C:nucleus"/>
    <property type="evidence" value="ECO:0007669"/>
    <property type="project" value="UniProtKB-SubCell"/>
</dbReference>
<evidence type="ECO:0000256" key="3">
    <source>
        <dbReference type="ARBA" id="ARBA00023015"/>
    </source>
</evidence>
<dbReference type="HOGENOM" id="CLU_044652_1_0_1"/>
<dbReference type="PROSITE" id="PS50888">
    <property type="entry name" value="BHLH"/>
    <property type="match status" value="1"/>
</dbReference>
<keyword evidence="6" id="KW-0539">Nucleus</keyword>
<evidence type="ECO:0000256" key="7">
    <source>
        <dbReference type="SAM" id="MobiDB-lite"/>
    </source>
</evidence>
<evidence type="ECO:0000259" key="8">
    <source>
        <dbReference type="PROSITE" id="PS50888"/>
    </source>
</evidence>
<feature type="compositionally biased region" description="Basic residues" evidence="7">
    <location>
        <begin position="116"/>
        <end position="126"/>
    </location>
</feature>
<comment type="subcellular location">
    <subcellularLocation>
        <location evidence="1">Nucleus</location>
    </subcellularLocation>
</comment>
<evidence type="ECO:0000256" key="1">
    <source>
        <dbReference type="ARBA" id="ARBA00004123"/>
    </source>
</evidence>
<dbReference type="eggNOG" id="ENOG502QSWD">
    <property type="taxonomic scope" value="Eukaryota"/>
</dbReference>
<keyword evidence="3" id="KW-0805">Transcription regulation</keyword>
<dbReference type="EnsemblPlants" id="OB08G25610.1">
    <property type="protein sequence ID" value="OB08G25610.1"/>
    <property type="gene ID" value="OB08G25610"/>
</dbReference>
<evidence type="ECO:0000256" key="6">
    <source>
        <dbReference type="ARBA" id="ARBA00023242"/>
    </source>
</evidence>
<dbReference type="SMART" id="SM00353">
    <property type="entry name" value="HLH"/>
    <property type="match status" value="1"/>
</dbReference>
<dbReference type="PANTHER" id="PTHR11969:SF85">
    <property type="entry name" value="BHLH TRANSCRIPTION FACTOR"/>
    <property type="match status" value="1"/>
</dbReference>
<feature type="compositionally biased region" description="Low complexity" evidence="7">
    <location>
        <begin position="98"/>
        <end position="115"/>
    </location>
</feature>
<dbReference type="GO" id="GO:0000978">
    <property type="term" value="F:RNA polymerase II cis-regulatory region sequence-specific DNA binding"/>
    <property type="evidence" value="ECO:0007669"/>
    <property type="project" value="TreeGrafter"/>
</dbReference>
<dbReference type="AlphaFoldDB" id="J3MTY0"/>
<organism evidence="9">
    <name type="scientific">Oryza brachyantha</name>
    <name type="common">malo sina</name>
    <dbReference type="NCBI Taxonomy" id="4533"/>
    <lineage>
        <taxon>Eukaryota</taxon>
        <taxon>Viridiplantae</taxon>
        <taxon>Streptophyta</taxon>
        <taxon>Embryophyta</taxon>
        <taxon>Tracheophyta</taxon>
        <taxon>Spermatophyta</taxon>
        <taxon>Magnoliopsida</taxon>
        <taxon>Liliopsida</taxon>
        <taxon>Poales</taxon>
        <taxon>Poaceae</taxon>
        <taxon>BOP clade</taxon>
        <taxon>Oryzoideae</taxon>
        <taxon>Oryzeae</taxon>
        <taxon>Oryzinae</taxon>
        <taxon>Oryza</taxon>
    </lineage>
</organism>
<feature type="domain" description="BHLH" evidence="8">
    <location>
        <begin position="134"/>
        <end position="185"/>
    </location>
</feature>
<dbReference type="InterPro" id="IPR036638">
    <property type="entry name" value="HLH_DNA-bd_sf"/>
</dbReference>
<proteinExistence type="inferred from homology"/>
<keyword evidence="10" id="KW-1185">Reference proteome</keyword>
<accession>J3MTY0</accession>
<dbReference type="GO" id="GO:0046983">
    <property type="term" value="F:protein dimerization activity"/>
    <property type="evidence" value="ECO:0007669"/>
    <property type="project" value="InterPro"/>
</dbReference>
<dbReference type="Proteomes" id="UP000006038">
    <property type="component" value="Chromosome 8"/>
</dbReference>
<sequence>MALEAVVFSEGYYFGCGGAMAAEAAAGGAWSWSHGYGGGVEQGKGVMELMVDDGANAYWDAAAGGASSSTVMAVPGFEEPDGGSSVIADAALPPPPEHGGAAAGQVGASAAAPAAGRRKRRRARTVKNKEEVESQRMTHIAVERNRRKQMNEYLAVLRSLMPASYVQRGDQASIIGGAINYVKEMEQLLQSLEAQRHARCARTYDVAADAAAAGVDADAASAAAALPFAGFFTFPQYCMSVTSTTARAAAAAAAAAENGNADDDDGDASGSKPSTVADIEVTMVESHANLKVLSRRRPRQLLRMVAGLQGHRLAVLHLNVASAGHMALYSLSLKVEDDCQLSSVDDIAAAVHEIVETVEQEQQQQLSCS</sequence>
<dbReference type="PANTHER" id="PTHR11969">
    <property type="entry name" value="MAX DIMERIZATION, MAD"/>
    <property type="match status" value="1"/>
</dbReference>
<evidence type="ECO:0000256" key="2">
    <source>
        <dbReference type="ARBA" id="ARBA00005510"/>
    </source>
</evidence>
<dbReference type="KEGG" id="obr:102703514"/>
<dbReference type="Gramene" id="OB08G25610.1">
    <property type="protein sequence ID" value="OB08G25610.1"/>
    <property type="gene ID" value="OB08G25610"/>
</dbReference>
<comment type="similarity">
    <text evidence="2">Belongs to the bHLH protein family.</text>
</comment>
<name>J3MTY0_ORYBR</name>
<keyword evidence="4" id="KW-0238">DNA-binding</keyword>
<evidence type="ECO:0000256" key="4">
    <source>
        <dbReference type="ARBA" id="ARBA00023125"/>
    </source>
</evidence>
<dbReference type="GeneID" id="102703514"/>
<feature type="region of interest" description="Disordered" evidence="7">
    <location>
        <begin position="93"/>
        <end position="136"/>
    </location>
</feature>
<evidence type="ECO:0000256" key="5">
    <source>
        <dbReference type="ARBA" id="ARBA00023163"/>
    </source>
</evidence>
<dbReference type="FunFam" id="4.10.280.10:FF:000050">
    <property type="entry name" value="Basic helix-loop-helix transcription factor"/>
    <property type="match status" value="1"/>
</dbReference>
<dbReference type="SUPFAM" id="SSF47459">
    <property type="entry name" value="HLH, helix-loop-helix DNA-binding domain"/>
    <property type="match status" value="1"/>
</dbReference>
<keyword evidence="5" id="KW-0804">Transcription</keyword>
<dbReference type="Pfam" id="PF00010">
    <property type="entry name" value="HLH"/>
    <property type="match status" value="1"/>
</dbReference>
<dbReference type="OrthoDB" id="684567at2759"/>
<protein>
    <recommendedName>
        <fullName evidence="8">BHLH domain-containing protein</fullName>
    </recommendedName>
</protein>
<dbReference type="OMA" id="PPENGCG"/>